<dbReference type="SMART" id="SM00463">
    <property type="entry name" value="SMR"/>
    <property type="match status" value="1"/>
</dbReference>
<feature type="region of interest" description="Disordered" evidence="1">
    <location>
        <begin position="340"/>
        <end position="359"/>
    </location>
</feature>
<dbReference type="FunCoup" id="A0A2K1IBW7">
    <property type="interactions" value="1210"/>
</dbReference>
<feature type="domain" description="Smr" evidence="2">
    <location>
        <begin position="543"/>
        <end position="625"/>
    </location>
</feature>
<reference evidence="3 5" key="1">
    <citation type="journal article" date="2008" name="Science">
        <title>The Physcomitrella genome reveals evolutionary insights into the conquest of land by plants.</title>
        <authorList>
            <person name="Rensing S."/>
            <person name="Lang D."/>
            <person name="Zimmer A."/>
            <person name="Terry A."/>
            <person name="Salamov A."/>
            <person name="Shapiro H."/>
            <person name="Nishiyama T."/>
            <person name="Perroud P.-F."/>
            <person name="Lindquist E."/>
            <person name="Kamisugi Y."/>
            <person name="Tanahashi T."/>
            <person name="Sakakibara K."/>
            <person name="Fujita T."/>
            <person name="Oishi K."/>
            <person name="Shin-I T."/>
            <person name="Kuroki Y."/>
            <person name="Toyoda A."/>
            <person name="Suzuki Y."/>
            <person name="Hashimoto A."/>
            <person name="Yamaguchi K."/>
            <person name="Sugano A."/>
            <person name="Kohara Y."/>
            <person name="Fujiyama A."/>
            <person name="Anterola A."/>
            <person name="Aoki S."/>
            <person name="Ashton N."/>
            <person name="Barbazuk W.B."/>
            <person name="Barker E."/>
            <person name="Bennetzen J."/>
            <person name="Bezanilla M."/>
            <person name="Blankenship R."/>
            <person name="Cho S.H."/>
            <person name="Dutcher S."/>
            <person name="Estelle M."/>
            <person name="Fawcett J.A."/>
            <person name="Gundlach H."/>
            <person name="Hanada K."/>
            <person name="Heyl A."/>
            <person name="Hicks K.A."/>
            <person name="Hugh J."/>
            <person name="Lohr M."/>
            <person name="Mayer K."/>
            <person name="Melkozernov A."/>
            <person name="Murata T."/>
            <person name="Nelson D."/>
            <person name="Pils B."/>
            <person name="Prigge M."/>
            <person name="Reiss B."/>
            <person name="Renner T."/>
            <person name="Rombauts S."/>
            <person name="Rushton P."/>
            <person name="Sanderfoot A."/>
            <person name="Schween G."/>
            <person name="Shiu S.-H."/>
            <person name="Stueber K."/>
            <person name="Theodoulou F.L."/>
            <person name="Tu H."/>
            <person name="Van de Peer Y."/>
            <person name="Verrier P.J."/>
            <person name="Waters E."/>
            <person name="Wood A."/>
            <person name="Yang L."/>
            <person name="Cove D."/>
            <person name="Cuming A."/>
            <person name="Hasebe M."/>
            <person name="Lucas S."/>
            <person name="Mishler D.B."/>
            <person name="Reski R."/>
            <person name="Grigoriev I."/>
            <person name="Quatrano R.S."/>
            <person name="Boore J.L."/>
        </authorList>
    </citation>
    <scope>NUCLEOTIDE SEQUENCE [LARGE SCALE GENOMIC DNA]</scope>
    <source>
        <strain evidence="4 5">cv. Gransden 2004</strain>
    </source>
</reference>
<feature type="region of interest" description="Disordered" evidence="1">
    <location>
        <begin position="38"/>
        <end position="77"/>
    </location>
</feature>
<dbReference type="Gramene" id="Pp3c26_4880V3.1">
    <property type="protein sequence ID" value="Pp3c26_4880V3.1"/>
    <property type="gene ID" value="Pp3c26_4880"/>
</dbReference>
<feature type="compositionally biased region" description="Polar residues" evidence="1">
    <location>
        <begin position="215"/>
        <end position="241"/>
    </location>
</feature>
<dbReference type="EnsemblPlants" id="Pp3c26_4880V3.1">
    <property type="protein sequence ID" value="Pp3c26_4880V3.1"/>
    <property type="gene ID" value="Pp3c26_4880"/>
</dbReference>
<feature type="compositionally biased region" description="Polar residues" evidence="1">
    <location>
        <begin position="38"/>
        <end position="55"/>
    </location>
</feature>
<dbReference type="InterPro" id="IPR036063">
    <property type="entry name" value="Smr_dom_sf"/>
</dbReference>
<evidence type="ECO:0000313" key="4">
    <source>
        <dbReference type="EnsemblPlants" id="Pp3c26_4880V3.1"/>
    </source>
</evidence>
<dbReference type="KEGG" id="ppp:112277947"/>
<dbReference type="Gene3D" id="3.30.1370.110">
    <property type="match status" value="1"/>
</dbReference>
<dbReference type="STRING" id="3218.A0A2K1IBW7"/>
<protein>
    <recommendedName>
        <fullName evidence="2">Smr domain-containing protein</fullName>
    </recommendedName>
</protein>
<dbReference type="InterPro" id="IPR041806">
    <property type="entry name" value="CID5/6/7_CUE"/>
</dbReference>
<evidence type="ECO:0000256" key="1">
    <source>
        <dbReference type="SAM" id="MobiDB-lite"/>
    </source>
</evidence>
<dbReference type="OrthoDB" id="3231855at2759"/>
<dbReference type="PANTHER" id="PTHR46651">
    <property type="entry name" value="POLYADENYLATE-BINDING PROTEIN-INTERACTING PROTEIN 7"/>
    <property type="match status" value="1"/>
</dbReference>
<dbReference type="CDD" id="cd14371">
    <property type="entry name" value="CUE_CID7_like"/>
    <property type="match status" value="1"/>
</dbReference>
<dbReference type="Gramene" id="Pp3c26_4880V3.2">
    <property type="protein sequence ID" value="Pp3c26_4880V3.2"/>
    <property type="gene ID" value="Pp3c26_4880"/>
</dbReference>
<feature type="compositionally biased region" description="Low complexity" evidence="1">
    <location>
        <begin position="56"/>
        <end position="77"/>
    </location>
</feature>
<gene>
    <name evidence="4" type="primary">LOC112277947</name>
    <name evidence="3" type="ORF">PHYPA_030235</name>
</gene>
<evidence type="ECO:0000313" key="3">
    <source>
        <dbReference type="EMBL" id="PNR26754.1"/>
    </source>
</evidence>
<dbReference type="RefSeq" id="XP_024366598.1">
    <property type="nucleotide sequence ID" value="XM_024510830.2"/>
</dbReference>
<organism evidence="3">
    <name type="scientific">Physcomitrium patens</name>
    <name type="common">Spreading-leaved earth moss</name>
    <name type="synonym">Physcomitrella patens</name>
    <dbReference type="NCBI Taxonomy" id="3218"/>
    <lineage>
        <taxon>Eukaryota</taxon>
        <taxon>Viridiplantae</taxon>
        <taxon>Streptophyta</taxon>
        <taxon>Embryophyta</taxon>
        <taxon>Bryophyta</taxon>
        <taxon>Bryophytina</taxon>
        <taxon>Bryopsida</taxon>
        <taxon>Funariidae</taxon>
        <taxon>Funariales</taxon>
        <taxon>Funariaceae</taxon>
        <taxon>Physcomitrium</taxon>
    </lineage>
</organism>
<accession>A0A2K1IBW7</accession>
<dbReference type="GeneID" id="112277947"/>
<feature type="region of interest" description="Disordered" evidence="1">
    <location>
        <begin position="215"/>
        <end position="244"/>
    </location>
</feature>
<dbReference type="SUPFAM" id="SSF160443">
    <property type="entry name" value="SMR domain-like"/>
    <property type="match status" value="1"/>
</dbReference>
<dbReference type="Pfam" id="PF08590">
    <property type="entry name" value="DUF1771"/>
    <property type="match status" value="1"/>
</dbReference>
<evidence type="ECO:0000313" key="5">
    <source>
        <dbReference type="Proteomes" id="UP000006727"/>
    </source>
</evidence>
<dbReference type="EnsemblPlants" id="Pp3c26_4880V3.2">
    <property type="protein sequence ID" value="Pp3c26_4880V3.2"/>
    <property type="gene ID" value="Pp3c26_4880"/>
</dbReference>
<dbReference type="OMA" id="WCRQLPD"/>
<dbReference type="InterPro" id="IPR002625">
    <property type="entry name" value="Smr_dom"/>
</dbReference>
<dbReference type="AlphaFoldDB" id="A0A2K1IBW7"/>
<keyword evidence="5" id="KW-1185">Reference proteome</keyword>
<reference evidence="3 5" key="2">
    <citation type="journal article" date="2018" name="Plant J.">
        <title>The Physcomitrella patens chromosome-scale assembly reveals moss genome structure and evolution.</title>
        <authorList>
            <person name="Lang D."/>
            <person name="Ullrich K.K."/>
            <person name="Murat F."/>
            <person name="Fuchs J."/>
            <person name="Jenkins J."/>
            <person name="Haas F.B."/>
            <person name="Piednoel M."/>
            <person name="Gundlach H."/>
            <person name="Van Bel M."/>
            <person name="Meyberg R."/>
            <person name="Vives C."/>
            <person name="Morata J."/>
            <person name="Symeonidi A."/>
            <person name="Hiss M."/>
            <person name="Muchero W."/>
            <person name="Kamisugi Y."/>
            <person name="Saleh O."/>
            <person name="Blanc G."/>
            <person name="Decker E.L."/>
            <person name="van Gessel N."/>
            <person name="Grimwood J."/>
            <person name="Hayes R.D."/>
            <person name="Graham S.W."/>
            <person name="Gunter L.E."/>
            <person name="McDaniel S.F."/>
            <person name="Hoernstein S.N.W."/>
            <person name="Larsson A."/>
            <person name="Li F.W."/>
            <person name="Perroud P.F."/>
            <person name="Phillips J."/>
            <person name="Ranjan P."/>
            <person name="Rokshar D.S."/>
            <person name="Rothfels C.J."/>
            <person name="Schneider L."/>
            <person name="Shu S."/>
            <person name="Stevenson D.W."/>
            <person name="Thummler F."/>
            <person name="Tillich M."/>
            <person name="Villarreal Aguilar J.C."/>
            <person name="Widiez T."/>
            <person name="Wong G.K."/>
            <person name="Wymore A."/>
            <person name="Zhang Y."/>
            <person name="Zimmer A.D."/>
            <person name="Quatrano R.S."/>
            <person name="Mayer K.F.X."/>
            <person name="Goodstein D."/>
            <person name="Casacuberta J.M."/>
            <person name="Vandepoele K."/>
            <person name="Reski R."/>
            <person name="Cuming A.C."/>
            <person name="Tuskan G.A."/>
            <person name="Maumus F."/>
            <person name="Salse J."/>
            <person name="Schmutz J."/>
            <person name="Rensing S.A."/>
        </authorList>
    </citation>
    <scope>NUCLEOTIDE SEQUENCE [LARGE SCALE GENOMIC DNA]</scope>
    <source>
        <strain evidence="4 5">cv. Gransden 2004</strain>
    </source>
</reference>
<dbReference type="PROSITE" id="PS50828">
    <property type="entry name" value="SMR"/>
    <property type="match status" value="1"/>
</dbReference>
<sequence length="625" mass="68142">MGYNGREFREPYKMVGTSNVLASFAGGESLAASMSNLSVTARDQSKSGSNDTPGYSSSQSPPLLSSQSQSNLSQSTSTSLSLARTNLNPNAAVFVPKTYNALSPGSVAQVWESQKSPTFAASGDKETAGSRLNRTNSSNSNASDDEYRRFCRAQLPEDLMPDFDFGDFVENAEYEEPGSLDVPGRSHIPASWTGGAGNVVPGEHFTYDDRAHQNVSRAPTYNPSGTVTARYNGSEGSTSSLGPGFVRPYMPELRSSVQQMSRDRQSAWTDNNETVTAFSEWGGSDLAFPEDLTQVVDPVTILANEFPGFASDSLAEIYYANGGDLALTVDMLTELELQNEGTSAKQFQAPPAPAPPSPRDFPVLPGLENISGRASLRESRSVPDFAAAVRKQVAQQAAQLQFERNGGVDLSLSAGRGLSQGPGAGGYSREARVSHNERLEPFHMHGHDVQTSVPWLETGESVGNMYSDMREEARDHARVRNAYFEQARQAYLAGNKALAKELSAKGQWHNEQMKAAHNKAGEAIFWQRNSNAYINNSLGQRLIDLHGLHVGEAIPLLKREIAQLKYNVRNTRQRETVFICVGTGHHTKGSRTPSRLPAAVQKYLLEEEHLQFTEPQAGMLRIIIR</sequence>
<dbReference type="SMART" id="SM01162">
    <property type="entry name" value="DUF1771"/>
    <property type="match status" value="1"/>
</dbReference>
<feature type="compositionally biased region" description="Low complexity" evidence="1">
    <location>
        <begin position="130"/>
        <end position="142"/>
    </location>
</feature>
<dbReference type="InterPro" id="IPR013899">
    <property type="entry name" value="DUF1771"/>
</dbReference>
<dbReference type="Proteomes" id="UP000006727">
    <property type="component" value="Chromosome 26"/>
</dbReference>
<dbReference type="EMBL" id="ABEU02000026">
    <property type="protein sequence ID" value="PNR26754.1"/>
    <property type="molecule type" value="Genomic_DNA"/>
</dbReference>
<feature type="region of interest" description="Disordered" evidence="1">
    <location>
        <begin position="118"/>
        <end position="143"/>
    </location>
</feature>
<dbReference type="PaxDb" id="3218-PP1S159_78V6.1"/>
<reference evidence="4" key="3">
    <citation type="submission" date="2020-12" db="UniProtKB">
        <authorList>
            <consortium name="EnsemblPlants"/>
        </authorList>
    </citation>
    <scope>IDENTIFICATION</scope>
</reference>
<dbReference type="InterPro" id="IPR053242">
    <property type="entry name" value="PAM2-like_domain"/>
</dbReference>
<evidence type="ECO:0000259" key="2">
    <source>
        <dbReference type="PROSITE" id="PS50828"/>
    </source>
</evidence>
<dbReference type="PANTHER" id="PTHR46651:SF1">
    <property type="entry name" value="SMALL MUTS RELATED FAMILY PROTEIN"/>
    <property type="match status" value="1"/>
</dbReference>
<name>A0A2K1IBW7_PHYPA</name>
<proteinExistence type="predicted"/>
<feature type="compositionally biased region" description="Pro residues" evidence="1">
    <location>
        <begin position="350"/>
        <end position="359"/>
    </location>
</feature>